<keyword evidence="2" id="KW-1185">Reference proteome</keyword>
<organism evidence="1 2">
    <name type="scientific">Natronomonas moolapensis (strain DSM 18674 / CECT 7526 / JCM 14361 / 8.8.11)</name>
    <dbReference type="NCBI Taxonomy" id="268739"/>
    <lineage>
        <taxon>Archaea</taxon>
        <taxon>Methanobacteriati</taxon>
        <taxon>Methanobacteriota</taxon>
        <taxon>Stenosarchaea group</taxon>
        <taxon>Halobacteria</taxon>
        <taxon>Halobacteriales</taxon>
        <taxon>Natronomonadaceae</taxon>
        <taxon>Natronomonas</taxon>
    </lineage>
</organism>
<proteinExistence type="predicted"/>
<evidence type="ECO:0000313" key="1">
    <source>
        <dbReference type="EMBL" id="CCQ36348.1"/>
    </source>
</evidence>
<sequence>MDRWYGDDELRSSWCLITLDATLTEAETYISACEIGVGNTNQLIRAETFSAEAPAEEPQLLQAVGTEFDEHRYNGVTLITPTERTLRILRTRLLDCEAISQPTLRGFNHIAIADVIETYFETDWADWPPAITNSIASSKQSAAAEHSVSKIAGRSVEALWNARTSIGPLVPSKALQGTPL</sequence>
<dbReference type="AlphaFoldDB" id="M1XKR0"/>
<reference evidence="1 2" key="1">
    <citation type="journal article" date="2013" name="Genome Announc.">
        <title>Genome of the haloarchaeon Natronomonas moolapensis, a neutrophilic member of a previously haloalkaliphilic genus.</title>
        <authorList>
            <person name="Dyall-Smith M.L."/>
            <person name="Pfeiffer F."/>
            <person name="Oberwinkler T."/>
            <person name="Klee K."/>
            <person name="Rampp M."/>
            <person name="Palm P."/>
            <person name="Gross K."/>
            <person name="Schuster S.C."/>
            <person name="Oesterhelt D."/>
        </authorList>
    </citation>
    <scope>NUCLEOTIDE SEQUENCE [LARGE SCALE GENOMIC DNA]</scope>
    <source>
        <strain evidence="2">DSM 18674 / JCM 14361 / 8.8.11</strain>
    </source>
</reference>
<dbReference type="EMBL" id="HF582854">
    <property type="protein sequence ID" value="CCQ36348.1"/>
    <property type="molecule type" value="Genomic_DNA"/>
</dbReference>
<dbReference type="STRING" id="268739.Nmlp_2169"/>
<gene>
    <name evidence="1" type="ordered locus">Nmlp_2169</name>
</gene>
<dbReference type="Proteomes" id="UP000011867">
    <property type="component" value="Chromosome"/>
</dbReference>
<protein>
    <submittedName>
        <fullName evidence="1">Uncharacterized protein</fullName>
    </submittedName>
</protein>
<evidence type="ECO:0000313" key="2">
    <source>
        <dbReference type="Proteomes" id="UP000011867"/>
    </source>
</evidence>
<accession>M1XKR0</accession>
<name>M1XKR0_NATM8</name>
<dbReference type="HOGENOM" id="CLU_1493017_0_0_2"/>
<dbReference type="KEGG" id="nmo:Nmlp_2169"/>